<dbReference type="InterPro" id="IPR023631">
    <property type="entry name" value="Amidase_dom"/>
</dbReference>
<reference evidence="4 5" key="1">
    <citation type="submission" date="2016-11" db="EMBL/GenBank/DDBJ databases">
        <title>The macronuclear genome of Stentor coeruleus: a giant cell with tiny introns.</title>
        <authorList>
            <person name="Slabodnick M."/>
            <person name="Ruby J.G."/>
            <person name="Reiff S.B."/>
            <person name="Swart E.C."/>
            <person name="Gosai S."/>
            <person name="Prabakaran S."/>
            <person name="Witkowska E."/>
            <person name="Larue G.E."/>
            <person name="Fisher S."/>
            <person name="Freeman R.M."/>
            <person name="Gunawardena J."/>
            <person name="Chu W."/>
            <person name="Stover N.A."/>
            <person name="Gregory B.D."/>
            <person name="Nowacki M."/>
            <person name="Derisi J."/>
            <person name="Roy S.W."/>
            <person name="Marshall W.F."/>
            <person name="Sood P."/>
        </authorList>
    </citation>
    <scope>NUCLEOTIDE SEQUENCE [LARGE SCALE GENOMIC DNA]</scope>
    <source>
        <strain evidence="4">WM001</strain>
    </source>
</reference>
<evidence type="ECO:0000313" key="4">
    <source>
        <dbReference type="EMBL" id="OMJ93342.1"/>
    </source>
</evidence>
<name>A0A1R2CWG5_9CILI</name>
<dbReference type="SUPFAM" id="SSF75304">
    <property type="entry name" value="Amidase signature (AS) enzymes"/>
    <property type="match status" value="1"/>
</dbReference>
<feature type="active site" description="Charge relay system" evidence="1">
    <location>
        <position position="101"/>
    </location>
</feature>
<dbReference type="InterPro" id="IPR052096">
    <property type="entry name" value="Endocannabinoid_amidase"/>
</dbReference>
<sequence>MAKLHSRNQKNYEFPFVSPETQSYILSLTASELSQVISQGKISSVQVVSTYCQRAHNIGRSYNLTAEENFDQALELAKICDEDLSKGCLRGSLHGVPFSVKDHITMKGCISSAGMIWLLDHPDEETAITVKILIEEGGIPFVRSNVPQAISWIETENAIYGRADNPWDRFRTPGGSTGGEGGLICSRSSPLGIGTDIGGSIRSPCNNCGVYGFRPTPQRISLDGVRTASDYDDLTNYDIIAGGQGPMGRSVDDLVMIIRAWMKEKMFRFDPVIVPLPFDEKMFGDKKRLKIGYFYDLPCFMSTGYVKEAILRCGRELSKNHEVVSFEFKNAHEIVQIFIKLISVDGNTHLKRALHNEPPMDFYKLQFFTSDHPWVTNSIKTILKALGHKRLHSLMDSQSYISPSEYISLYRQAEKICQEAIDQWANEGLDIIICPTLGVAAPYHGGAAQTIPGLAFSYIWNLLKFPSGIVPVGLVKNNEVGYKDEFNDPITQGCCDQMQNTEGMPYGIQIVAQPYKDEIALRVMKEVEGIFDFHKYAL</sequence>
<dbReference type="InterPro" id="IPR036928">
    <property type="entry name" value="AS_sf"/>
</dbReference>
<dbReference type="GO" id="GO:0004040">
    <property type="term" value="F:amidase activity"/>
    <property type="evidence" value="ECO:0007669"/>
    <property type="project" value="TreeGrafter"/>
</dbReference>
<gene>
    <name evidence="4" type="ORF">SteCoe_3695</name>
</gene>
<evidence type="ECO:0000256" key="2">
    <source>
        <dbReference type="PIRSR" id="PIRSR001221-2"/>
    </source>
</evidence>
<dbReference type="PIRSF" id="PIRSF001221">
    <property type="entry name" value="Amidase_fungi"/>
    <property type="match status" value="1"/>
</dbReference>
<dbReference type="Gene3D" id="3.90.1300.10">
    <property type="entry name" value="Amidase signature (AS) domain"/>
    <property type="match status" value="1"/>
</dbReference>
<dbReference type="Proteomes" id="UP000187209">
    <property type="component" value="Unassembled WGS sequence"/>
</dbReference>
<protein>
    <recommendedName>
        <fullName evidence="3">Amidase domain-containing protein</fullName>
    </recommendedName>
</protein>
<keyword evidence="5" id="KW-1185">Reference proteome</keyword>
<evidence type="ECO:0000259" key="3">
    <source>
        <dbReference type="Pfam" id="PF01425"/>
    </source>
</evidence>
<dbReference type="OrthoDB" id="421993at2759"/>
<dbReference type="AlphaFoldDB" id="A0A1R2CWG5"/>
<feature type="binding site" evidence="2">
    <location>
        <position position="176"/>
    </location>
    <ligand>
        <name>substrate</name>
    </ligand>
</feature>
<feature type="active site" description="Charge relay system" evidence="1">
    <location>
        <position position="176"/>
    </location>
</feature>
<dbReference type="GO" id="GO:0009062">
    <property type="term" value="P:fatty acid catabolic process"/>
    <property type="evidence" value="ECO:0007669"/>
    <property type="project" value="TreeGrafter"/>
</dbReference>
<accession>A0A1R2CWG5</accession>
<proteinExistence type="predicted"/>
<evidence type="ECO:0000256" key="1">
    <source>
        <dbReference type="PIRSR" id="PIRSR001221-1"/>
    </source>
</evidence>
<evidence type="ECO:0000313" key="5">
    <source>
        <dbReference type="Proteomes" id="UP000187209"/>
    </source>
</evidence>
<dbReference type="EMBL" id="MPUH01000044">
    <property type="protein sequence ID" value="OMJ93342.1"/>
    <property type="molecule type" value="Genomic_DNA"/>
</dbReference>
<feature type="binding site" evidence="2">
    <location>
        <position position="150"/>
    </location>
    <ligand>
        <name>substrate</name>
    </ligand>
</feature>
<dbReference type="GO" id="GO:0017064">
    <property type="term" value="F:fatty acid amide hydrolase activity"/>
    <property type="evidence" value="ECO:0007669"/>
    <property type="project" value="TreeGrafter"/>
</dbReference>
<organism evidence="4 5">
    <name type="scientific">Stentor coeruleus</name>
    <dbReference type="NCBI Taxonomy" id="5963"/>
    <lineage>
        <taxon>Eukaryota</taxon>
        <taxon>Sar</taxon>
        <taxon>Alveolata</taxon>
        <taxon>Ciliophora</taxon>
        <taxon>Postciliodesmatophora</taxon>
        <taxon>Heterotrichea</taxon>
        <taxon>Heterotrichida</taxon>
        <taxon>Stentoridae</taxon>
        <taxon>Stentor</taxon>
    </lineage>
</organism>
<dbReference type="PANTHER" id="PTHR45847">
    <property type="entry name" value="FATTY ACID AMIDE HYDROLASE"/>
    <property type="match status" value="1"/>
</dbReference>
<feature type="active site" description="Acyl-ester intermediate" evidence="1">
    <location>
        <position position="200"/>
    </location>
</feature>
<comment type="caution">
    <text evidence="4">The sequence shown here is derived from an EMBL/GenBank/DDBJ whole genome shotgun (WGS) entry which is preliminary data.</text>
</comment>
<feature type="binding site" evidence="2">
    <location>
        <begin position="197"/>
        <end position="200"/>
    </location>
    <ligand>
        <name>substrate</name>
    </ligand>
</feature>
<dbReference type="PANTHER" id="PTHR45847:SF6">
    <property type="entry name" value="FATTY ACID AMIDE HYDROLASE"/>
    <property type="match status" value="1"/>
</dbReference>
<dbReference type="Pfam" id="PF01425">
    <property type="entry name" value="Amidase"/>
    <property type="match status" value="1"/>
</dbReference>
<feature type="domain" description="Amidase" evidence="3">
    <location>
        <begin position="47"/>
        <end position="518"/>
    </location>
</feature>